<proteinExistence type="predicted"/>
<dbReference type="Gene3D" id="3.40.50.300">
    <property type="entry name" value="P-loop containing nucleotide triphosphate hydrolases"/>
    <property type="match status" value="1"/>
</dbReference>
<evidence type="ECO:0000313" key="1">
    <source>
        <dbReference type="EMBL" id="SVB92896.1"/>
    </source>
</evidence>
<reference evidence="1" key="1">
    <citation type="submission" date="2018-05" db="EMBL/GenBank/DDBJ databases">
        <authorList>
            <person name="Lanie J.A."/>
            <person name="Ng W.-L."/>
            <person name="Kazmierczak K.M."/>
            <person name="Andrzejewski T.M."/>
            <person name="Davidsen T.M."/>
            <person name="Wayne K.J."/>
            <person name="Tettelin H."/>
            <person name="Glass J.I."/>
            <person name="Rusch D."/>
            <person name="Podicherti R."/>
            <person name="Tsui H.-C.T."/>
            <person name="Winkler M.E."/>
        </authorList>
    </citation>
    <scope>NUCLEOTIDE SEQUENCE</scope>
</reference>
<accession>A0A382HZX5</accession>
<gene>
    <name evidence="1" type="ORF">METZ01_LOCUS245750</name>
</gene>
<dbReference type="AlphaFoldDB" id="A0A382HZX5"/>
<organism evidence="1">
    <name type="scientific">marine metagenome</name>
    <dbReference type="NCBI Taxonomy" id="408172"/>
    <lineage>
        <taxon>unclassified sequences</taxon>
        <taxon>metagenomes</taxon>
        <taxon>ecological metagenomes</taxon>
    </lineage>
</organism>
<dbReference type="EMBL" id="UINC01064334">
    <property type="protein sequence ID" value="SVB92896.1"/>
    <property type="molecule type" value="Genomic_DNA"/>
</dbReference>
<name>A0A382HZX5_9ZZZZ</name>
<protein>
    <submittedName>
        <fullName evidence="1">Uncharacterized protein</fullName>
    </submittedName>
</protein>
<sequence length="114" mass="13389">MSTTQNIFNPMNSLQLFGLKEYFINFVNLYKNKKLPKIILLSGDKGIGKFTLSFHLVNYILSLNTKFPYNYEKLMINIDSSFYKKILLNIQENFNYIGNNYSKKIGIEDIRSIK</sequence>
<dbReference type="SUPFAM" id="SSF52540">
    <property type="entry name" value="P-loop containing nucleoside triphosphate hydrolases"/>
    <property type="match status" value="1"/>
</dbReference>
<dbReference type="InterPro" id="IPR027417">
    <property type="entry name" value="P-loop_NTPase"/>
</dbReference>
<feature type="non-terminal residue" evidence="1">
    <location>
        <position position="114"/>
    </location>
</feature>